<dbReference type="SUPFAM" id="SSF55073">
    <property type="entry name" value="Nucleotide cyclase"/>
    <property type="match status" value="1"/>
</dbReference>
<dbReference type="InterPro" id="IPR029787">
    <property type="entry name" value="Nucleotide_cyclase"/>
</dbReference>
<dbReference type="PANTHER" id="PTHR46663">
    <property type="entry name" value="DIGUANYLATE CYCLASE DGCT-RELATED"/>
    <property type="match status" value="1"/>
</dbReference>
<evidence type="ECO:0000313" key="6">
    <source>
        <dbReference type="EMBL" id="RCX28410.1"/>
    </source>
</evidence>
<evidence type="ECO:0000259" key="4">
    <source>
        <dbReference type="PROSITE" id="PS50113"/>
    </source>
</evidence>
<dbReference type="InterPro" id="IPR013767">
    <property type="entry name" value="PAS_fold"/>
</dbReference>
<dbReference type="FunFam" id="3.30.70.270:FF:000001">
    <property type="entry name" value="Diguanylate cyclase domain protein"/>
    <property type="match status" value="1"/>
</dbReference>
<dbReference type="Pfam" id="PF00989">
    <property type="entry name" value="PAS"/>
    <property type="match status" value="1"/>
</dbReference>
<protein>
    <submittedName>
        <fullName evidence="6">PAS domain S-box-containing protein/diguanylate cyclase (GGDEF)-like protein</fullName>
    </submittedName>
</protein>
<dbReference type="NCBIfam" id="TIGR00254">
    <property type="entry name" value="GGDEF"/>
    <property type="match status" value="1"/>
</dbReference>
<accession>A0A369C342</accession>
<dbReference type="InterPro" id="IPR013656">
    <property type="entry name" value="PAS_4"/>
</dbReference>
<feature type="domain" description="PAS" evidence="3">
    <location>
        <begin position="438"/>
        <end position="493"/>
    </location>
</feature>
<sequence length="984" mass="110061">MRQGLLERSGHTPRRRAWYASGGFLLLLLALWQLGGYWLGEHLRADLHARIDLQADAQVARLESALRQRFRLLDGLAAFTAHTPKDARFKSAFEDFSARLQINDPVVLAFSLIPREGRGYRWEAPGAGLPAASPRLPPVPGLPTPGLARLGPVLDAGAGRLAVETIVPVYDHGQFWGRATALLAISPLLREAGLEAVDPELEWALLKPPQRLLGGHSALLERNPRYFRMNLPGSDWRLAMEPRNGWEAAVATPLRLYGAGGLVLVVLLTVLFHLLAGRQAWLAESVHQGTEVLTRTNRSLQREARGRQHLEEQLRRCRDLVDHSPDAFLIIEPATAGVVEINSSGCRLFERSRDLLANAPFPELVNLGDGMEGWSDLVTAVQTEPGKRLPGEIRLRDGRRRPVEIALSHVNRGSERHLVAVVRDVSERSRAEQVLREEESRLRRIVEEMPVMLDAFDEQGRVLFWNRACERVSGYRAEEIVGNADAFALLYPDPDYRQRMLEERNRRGHNYRDWEWRLTTRSGEVRNILWSDISARIPIPGWPVWTVGMDITSLRHAEERLSLYQAIFSHSTDAVGIIATDGHYLRQNAAHRRLLGYEDEVLHRNTPALHMGESNFTEIVREIESRGDFRGEVTCRRADGRHIEVEIAAFPVLDGTGRPFCYVGIKRDATERRRVEQRLRQAATVFENTTEGVMITDARQRIIMVNDAFTSITGYSRREALGRTPDLLGSGHHPQSFFDAMNAQLREQGQWRGEIWNRRRDGELYPAWLSIGTVRNDAGDISNYVAVFSDISSIKESERKFAHLAHHDALTGLPNRLLFHARLEQAINEARRKGGRLAVFFMDLDRFKAINDTLGHAVGDSLLKEVATRLSGCVRESDTVARLGGDEFTLILTGLQQPDDAALVAHKILAAMAAPFSLGDEARQVTTSIGIAIYPRDADTQELLVECADHALYEAKAAGRNAFRFSNGGDGGADVTGKPGPEAT</sequence>
<dbReference type="Gene3D" id="3.30.70.270">
    <property type="match status" value="1"/>
</dbReference>
<dbReference type="Pfam" id="PF08448">
    <property type="entry name" value="PAS_4"/>
    <property type="match status" value="1"/>
</dbReference>
<dbReference type="GO" id="GO:0003824">
    <property type="term" value="F:catalytic activity"/>
    <property type="evidence" value="ECO:0007669"/>
    <property type="project" value="UniProtKB-ARBA"/>
</dbReference>
<comment type="cofactor">
    <cofactor evidence="1">
        <name>Mg(2+)</name>
        <dbReference type="ChEBI" id="CHEBI:18420"/>
    </cofactor>
</comment>
<gene>
    <name evidence="6" type="ORF">DFQ59_107157</name>
</gene>
<keyword evidence="2" id="KW-0472">Membrane</keyword>
<name>A0A369C342_9GAMM</name>
<dbReference type="Pfam" id="PF00990">
    <property type="entry name" value="GGDEF"/>
    <property type="match status" value="1"/>
</dbReference>
<evidence type="ECO:0000259" key="5">
    <source>
        <dbReference type="PROSITE" id="PS50887"/>
    </source>
</evidence>
<evidence type="ECO:0000256" key="1">
    <source>
        <dbReference type="ARBA" id="ARBA00001946"/>
    </source>
</evidence>
<dbReference type="CDD" id="cd01949">
    <property type="entry name" value="GGDEF"/>
    <property type="match status" value="1"/>
</dbReference>
<dbReference type="InterPro" id="IPR000160">
    <property type="entry name" value="GGDEF_dom"/>
</dbReference>
<keyword evidence="7" id="KW-1185">Reference proteome</keyword>
<dbReference type="AlphaFoldDB" id="A0A369C342"/>
<keyword evidence="2" id="KW-1133">Transmembrane helix</keyword>
<dbReference type="NCBIfam" id="TIGR00229">
    <property type="entry name" value="sensory_box"/>
    <property type="match status" value="4"/>
</dbReference>
<dbReference type="SMART" id="SM00091">
    <property type="entry name" value="PAS"/>
    <property type="match status" value="4"/>
</dbReference>
<dbReference type="SMART" id="SM00267">
    <property type="entry name" value="GGDEF"/>
    <property type="match status" value="1"/>
</dbReference>
<dbReference type="Pfam" id="PF13426">
    <property type="entry name" value="PAS_9"/>
    <property type="match status" value="2"/>
</dbReference>
<dbReference type="InterPro" id="IPR043128">
    <property type="entry name" value="Rev_trsase/Diguanyl_cyclase"/>
</dbReference>
<dbReference type="InterPro" id="IPR000014">
    <property type="entry name" value="PAS"/>
</dbReference>
<feature type="domain" description="PAS" evidence="3">
    <location>
        <begin position="678"/>
        <end position="736"/>
    </location>
</feature>
<feature type="domain" description="PAC" evidence="4">
    <location>
        <begin position="629"/>
        <end position="681"/>
    </location>
</feature>
<evidence type="ECO:0000256" key="2">
    <source>
        <dbReference type="SAM" id="Phobius"/>
    </source>
</evidence>
<dbReference type="SUPFAM" id="SSF55785">
    <property type="entry name" value="PYP-like sensor domain (PAS domain)"/>
    <property type="match status" value="4"/>
</dbReference>
<dbReference type="Proteomes" id="UP000252707">
    <property type="component" value="Unassembled WGS sequence"/>
</dbReference>
<dbReference type="CDD" id="cd00130">
    <property type="entry name" value="PAS"/>
    <property type="match status" value="3"/>
</dbReference>
<feature type="domain" description="PAC" evidence="4">
    <location>
        <begin position="751"/>
        <end position="803"/>
    </location>
</feature>
<dbReference type="Gene3D" id="3.30.450.20">
    <property type="entry name" value="PAS domain"/>
    <property type="match status" value="4"/>
</dbReference>
<dbReference type="InterPro" id="IPR000700">
    <property type="entry name" value="PAS-assoc_C"/>
</dbReference>
<dbReference type="GO" id="GO:0006355">
    <property type="term" value="P:regulation of DNA-templated transcription"/>
    <property type="evidence" value="ECO:0007669"/>
    <property type="project" value="InterPro"/>
</dbReference>
<keyword evidence="2" id="KW-0812">Transmembrane</keyword>
<organism evidence="6 7">
    <name type="scientific">Thioalbus denitrificans</name>
    <dbReference type="NCBI Taxonomy" id="547122"/>
    <lineage>
        <taxon>Bacteria</taxon>
        <taxon>Pseudomonadati</taxon>
        <taxon>Pseudomonadota</taxon>
        <taxon>Gammaproteobacteria</taxon>
        <taxon>Chromatiales</taxon>
        <taxon>Ectothiorhodospiraceae</taxon>
        <taxon>Thioalbus</taxon>
    </lineage>
</organism>
<dbReference type="PANTHER" id="PTHR46663:SF3">
    <property type="entry name" value="SLL0267 PROTEIN"/>
    <property type="match status" value="1"/>
</dbReference>
<dbReference type="SMART" id="SM00086">
    <property type="entry name" value="PAC"/>
    <property type="match status" value="3"/>
</dbReference>
<comment type="caution">
    <text evidence="6">The sequence shown here is derived from an EMBL/GenBank/DDBJ whole genome shotgun (WGS) entry which is preliminary data.</text>
</comment>
<evidence type="ECO:0000259" key="3">
    <source>
        <dbReference type="PROSITE" id="PS50112"/>
    </source>
</evidence>
<dbReference type="PROSITE" id="PS50113">
    <property type="entry name" value="PAC"/>
    <property type="match status" value="3"/>
</dbReference>
<dbReference type="InterPro" id="IPR001610">
    <property type="entry name" value="PAC"/>
</dbReference>
<evidence type="ECO:0000313" key="7">
    <source>
        <dbReference type="Proteomes" id="UP000252707"/>
    </source>
</evidence>
<feature type="transmembrane region" description="Helical" evidence="2">
    <location>
        <begin position="17"/>
        <end position="40"/>
    </location>
</feature>
<dbReference type="OrthoDB" id="9812260at2"/>
<feature type="domain" description="PAC" evidence="4">
    <location>
        <begin position="387"/>
        <end position="437"/>
    </location>
</feature>
<dbReference type="EMBL" id="QPJY01000007">
    <property type="protein sequence ID" value="RCX28410.1"/>
    <property type="molecule type" value="Genomic_DNA"/>
</dbReference>
<reference evidence="6 7" key="1">
    <citation type="submission" date="2018-07" db="EMBL/GenBank/DDBJ databases">
        <title>Genomic Encyclopedia of Type Strains, Phase IV (KMG-IV): sequencing the most valuable type-strain genomes for metagenomic binning, comparative biology and taxonomic classification.</title>
        <authorList>
            <person name="Goeker M."/>
        </authorList>
    </citation>
    <scope>NUCLEOTIDE SEQUENCE [LARGE SCALE GENOMIC DNA]</scope>
    <source>
        <strain evidence="6 7">DSM 26407</strain>
    </source>
</reference>
<feature type="domain" description="GGDEF" evidence="5">
    <location>
        <begin position="835"/>
        <end position="968"/>
    </location>
</feature>
<dbReference type="RefSeq" id="WP_114280343.1">
    <property type="nucleotide sequence ID" value="NZ_QPJY01000007.1"/>
</dbReference>
<dbReference type="InterPro" id="IPR052163">
    <property type="entry name" value="DGC-Regulatory_Protein"/>
</dbReference>
<dbReference type="InterPro" id="IPR035965">
    <property type="entry name" value="PAS-like_dom_sf"/>
</dbReference>
<proteinExistence type="predicted"/>
<dbReference type="PROSITE" id="PS50887">
    <property type="entry name" value="GGDEF"/>
    <property type="match status" value="1"/>
</dbReference>
<dbReference type="PROSITE" id="PS50112">
    <property type="entry name" value="PAS"/>
    <property type="match status" value="2"/>
</dbReference>